<keyword evidence="3" id="KW-1185">Reference proteome</keyword>
<feature type="domain" description="SnoaL-like" evidence="1">
    <location>
        <begin position="9"/>
        <end position="104"/>
    </location>
</feature>
<protein>
    <submittedName>
        <fullName evidence="2">Nuclear transport factor 2 family protein</fullName>
    </submittedName>
</protein>
<sequence length="108" mass="11727">MSATPEVIARYLRAADEQDFATLADCFATDGVAIDEGHTYVGRDAIRGWRESVISKYTYTTTVTATERVGDDRFNVDVHLVGDFPGGEASLTEAFTLRDGLIAHLAIA</sequence>
<organism evidence="2 3">
    <name type="scientific">Solirubrobacter ginsenosidimutans</name>
    <dbReference type="NCBI Taxonomy" id="490573"/>
    <lineage>
        <taxon>Bacteria</taxon>
        <taxon>Bacillati</taxon>
        <taxon>Actinomycetota</taxon>
        <taxon>Thermoleophilia</taxon>
        <taxon>Solirubrobacterales</taxon>
        <taxon>Solirubrobacteraceae</taxon>
        <taxon>Solirubrobacter</taxon>
    </lineage>
</organism>
<evidence type="ECO:0000313" key="2">
    <source>
        <dbReference type="EMBL" id="MDA0159391.1"/>
    </source>
</evidence>
<dbReference type="RefSeq" id="WP_270038076.1">
    <property type="nucleotide sequence ID" value="NZ_JAPDOD010000002.1"/>
</dbReference>
<reference evidence="2" key="1">
    <citation type="submission" date="2022-10" db="EMBL/GenBank/DDBJ databases">
        <title>The WGS of Solirubrobacter ginsenosidimutans DSM 21036.</title>
        <authorList>
            <person name="Jiang Z."/>
        </authorList>
    </citation>
    <scope>NUCLEOTIDE SEQUENCE</scope>
    <source>
        <strain evidence="2">DSM 21036</strain>
    </source>
</reference>
<dbReference type="Proteomes" id="UP001149140">
    <property type="component" value="Unassembled WGS sequence"/>
</dbReference>
<dbReference type="InterPro" id="IPR037401">
    <property type="entry name" value="SnoaL-like"/>
</dbReference>
<dbReference type="Gene3D" id="3.10.450.50">
    <property type="match status" value="1"/>
</dbReference>
<dbReference type="AlphaFoldDB" id="A0A9X3S0Q1"/>
<gene>
    <name evidence="2" type="ORF">OM076_03860</name>
</gene>
<name>A0A9X3S0Q1_9ACTN</name>
<proteinExistence type="predicted"/>
<evidence type="ECO:0000313" key="3">
    <source>
        <dbReference type="Proteomes" id="UP001149140"/>
    </source>
</evidence>
<accession>A0A9X3S0Q1</accession>
<dbReference type="SUPFAM" id="SSF54427">
    <property type="entry name" value="NTF2-like"/>
    <property type="match status" value="1"/>
</dbReference>
<dbReference type="InterPro" id="IPR032710">
    <property type="entry name" value="NTF2-like_dom_sf"/>
</dbReference>
<dbReference type="EMBL" id="JAPDOD010000002">
    <property type="protein sequence ID" value="MDA0159391.1"/>
    <property type="molecule type" value="Genomic_DNA"/>
</dbReference>
<dbReference type="Pfam" id="PF12680">
    <property type="entry name" value="SnoaL_2"/>
    <property type="match status" value="1"/>
</dbReference>
<comment type="caution">
    <text evidence="2">The sequence shown here is derived from an EMBL/GenBank/DDBJ whole genome shotgun (WGS) entry which is preliminary data.</text>
</comment>
<evidence type="ECO:0000259" key="1">
    <source>
        <dbReference type="Pfam" id="PF12680"/>
    </source>
</evidence>